<dbReference type="NCBIfam" id="NF001808">
    <property type="entry name" value="PRK00522.1"/>
    <property type="match status" value="1"/>
</dbReference>
<dbReference type="OrthoDB" id="9781543at2"/>
<dbReference type="PROSITE" id="PS01265">
    <property type="entry name" value="TPX"/>
    <property type="match status" value="1"/>
</dbReference>
<dbReference type="InterPro" id="IPR036249">
    <property type="entry name" value="Thioredoxin-like_sf"/>
</dbReference>
<keyword evidence="2 6" id="KW-0049">Antioxidant</keyword>
<evidence type="ECO:0000313" key="9">
    <source>
        <dbReference type="Proteomes" id="UP000319204"/>
    </source>
</evidence>
<comment type="function">
    <text evidence="6">Thiol-specific peroxidase that catalyzes the reduction of hydrogen peroxide and organic hydroperoxides to water and alcohols, respectively. Plays a role in cell protection against oxidative stress by detoxifying peroxides.</text>
</comment>
<comment type="subunit">
    <text evidence="6">Homodimer.</text>
</comment>
<evidence type="ECO:0000256" key="4">
    <source>
        <dbReference type="ARBA" id="ARBA00023157"/>
    </source>
</evidence>
<dbReference type="RefSeq" id="WP_151888999.1">
    <property type="nucleotide sequence ID" value="NZ_VNIK02000001.1"/>
</dbReference>
<feature type="disulfide bond" description="Redox-active" evidence="6">
    <location>
        <begin position="60"/>
        <end position="94"/>
    </location>
</feature>
<name>A0A5N5IXG2_9FLAO</name>
<comment type="catalytic activity">
    <reaction evidence="6">
        <text>a hydroperoxide + [thioredoxin]-dithiol = an alcohol + [thioredoxin]-disulfide + H2O</text>
        <dbReference type="Rhea" id="RHEA:62620"/>
        <dbReference type="Rhea" id="RHEA-COMP:10698"/>
        <dbReference type="Rhea" id="RHEA-COMP:10700"/>
        <dbReference type="ChEBI" id="CHEBI:15377"/>
        <dbReference type="ChEBI" id="CHEBI:29950"/>
        <dbReference type="ChEBI" id="CHEBI:30879"/>
        <dbReference type="ChEBI" id="CHEBI:35924"/>
        <dbReference type="ChEBI" id="CHEBI:50058"/>
        <dbReference type="EC" id="1.11.1.24"/>
    </reaction>
</comment>
<dbReference type="SUPFAM" id="SSF52833">
    <property type="entry name" value="Thioredoxin-like"/>
    <property type="match status" value="1"/>
</dbReference>
<accession>A0A5N5IXG2</accession>
<reference evidence="8" key="1">
    <citation type="submission" date="2019-10" db="EMBL/GenBank/DDBJ databases">
        <title>Muricauda hadale sp. nov., a piezophilic bacterium isolated from hadopelagic water of the Mariana Trench.</title>
        <authorList>
            <person name="Wei Y."/>
        </authorList>
    </citation>
    <scope>NUCLEOTIDE SEQUENCE [LARGE SCALE GENOMIC DNA]</scope>
    <source>
        <strain evidence="8">MT-229</strain>
    </source>
</reference>
<dbReference type="AlphaFoldDB" id="A0A5N5IXG2"/>
<dbReference type="InterPro" id="IPR013740">
    <property type="entry name" value="Redoxin"/>
</dbReference>
<evidence type="ECO:0000256" key="2">
    <source>
        <dbReference type="ARBA" id="ARBA00022862"/>
    </source>
</evidence>
<protein>
    <recommendedName>
        <fullName evidence="6">Thiol peroxidase</fullName>
        <shortName evidence="6">Tpx</shortName>
        <ecNumber evidence="6">1.11.1.24</ecNumber>
    </recommendedName>
    <alternativeName>
        <fullName evidence="6">Peroxiredoxin tpx</fullName>
        <shortName evidence="6">Prx</shortName>
    </alternativeName>
    <alternativeName>
        <fullName evidence="6">Thioredoxin peroxidase</fullName>
    </alternativeName>
    <alternativeName>
        <fullName evidence="6">Thioredoxin-dependent peroxiredoxin</fullName>
    </alternativeName>
</protein>
<dbReference type="Proteomes" id="UP000319204">
    <property type="component" value="Unassembled WGS sequence"/>
</dbReference>
<dbReference type="EC" id="1.11.1.24" evidence="6"/>
<keyword evidence="3 6" id="KW-0560">Oxidoreductase</keyword>
<dbReference type="InterPro" id="IPR013766">
    <property type="entry name" value="Thioredoxin_domain"/>
</dbReference>
<dbReference type="GO" id="GO:0008379">
    <property type="term" value="F:thioredoxin peroxidase activity"/>
    <property type="evidence" value="ECO:0007669"/>
    <property type="project" value="UniProtKB-UniRule"/>
</dbReference>
<comment type="caution">
    <text evidence="8">The sequence shown here is derived from an EMBL/GenBank/DDBJ whole genome shotgun (WGS) entry which is preliminary data.</text>
</comment>
<keyword evidence="9" id="KW-1185">Reference proteome</keyword>
<dbReference type="PANTHER" id="PTHR43110">
    <property type="entry name" value="THIOL PEROXIDASE"/>
    <property type="match status" value="1"/>
</dbReference>
<dbReference type="InterPro" id="IPR002065">
    <property type="entry name" value="TPX"/>
</dbReference>
<feature type="active site" description="Cysteine sulfenic acid (-SOH) intermediate" evidence="6">
    <location>
        <position position="60"/>
    </location>
</feature>
<dbReference type="PANTHER" id="PTHR43110:SF1">
    <property type="entry name" value="THIOL PEROXIDASE"/>
    <property type="match status" value="1"/>
</dbReference>
<dbReference type="InterPro" id="IPR050455">
    <property type="entry name" value="Tpx_Peroxidase_subfamily"/>
</dbReference>
<evidence type="ECO:0000256" key="5">
    <source>
        <dbReference type="ARBA" id="ARBA00023284"/>
    </source>
</evidence>
<comment type="miscellaneous">
    <text evidence="6">The active site is a conserved redox-active cysteine residue, the peroxidatic cysteine (C(P)), which makes the nucleophilic attack on the peroxide substrate. The peroxide oxidizes the C(P)-SH to cysteine sulfenic acid (C(P)-SOH), which then reacts with another cysteine residue, the resolving cysteine (C(R)), to form a disulfide bridge. The disulfide is subsequently reduced by an appropriate electron donor to complete the catalytic cycle. In this atypical 2-Cys peroxiredoxin, C(R) is present in the same subunit to form an intramolecular disulfide. The disulfide is subsequently reduced by thioredoxin.</text>
</comment>
<dbReference type="PROSITE" id="PS51352">
    <property type="entry name" value="THIOREDOXIN_2"/>
    <property type="match status" value="1"/>
</dbReference>
<evidence type="ECO:0000256" key="6">
    <source>
        <dbReference type="HAMAP-Rule" id="MF_00269"/>
    </source>
</evidence>
<gene>
    <name evidence="6" type="primary">tpx</name>
    <name evidence="8" type="ORF">FOT42_002550</name>
</gene>
<dbReference type="InterPro" id="IPR018219">
    <property type="entry name" value="Tpx_CS"/>
</dbReference>
<keyword evidence="4 6" id="KW-1015">Disulfide bond</keyword>
<dbReference type="HAMAP" id="MF_00269">
    <property type="entry name" value="Tpx"/>
    <property type="match status" value="1"/>
</dbReference>
<dbReference type="EMBL" id="VNIK02000001">
    <property type="protein sequence ID" value="KAB5491853.1"/>
    <property type="molecule type" value="Genomic_DNA"/>
</dbReference>
<keyword evidence="5 6" id="KW-0676">Redox-active center</keyword>
<sequence>MATVTLKGNQIHTLGNLPENGSQAPDFKLVKNDLSTVSLSDYKGQKLVLNIFPSVDTGTCAQSVRQFNQEAAELDNTKILCISKDLPFAQARFCGAEGIDKVETLSDFRDGNFGTSYNVTFVDGPLQGLLSRSVVVLDENGKVIHSEQVSETVDEPNYKAALEALMDA</sequence>
<dbReference type="Gene3D" id="3.40.30.10">
    <property type="entry name" value="Glutaredoxin"/>
    <property type="match status" value="1"/>
</dbReference>
<evidence type="ECO:0000259" key="7">
    <source>
        <dbReference type="PROSITE" id="PS51352"/>
    </source>
</evidence>
<comment type="similarity">
    <text evidence="6">Belongs to the peroxiredoxin family. Tpx subfamily.</text>
</comment>
<keyword evidence="1 6" id="KW-0575">Peroxidase</keyword>
<proteinExistence type="inferred from homology"/>
<dbReference type="Pfam" id="PF08534">
    <property type="entry name" value="Redoxin"/>
    <property type="match status" value="1"/>
</dbReference>
<evidence type="ECO:0000256" key="1">
    <source>
        <dbReference type="ARBA" id="ARBA00022559"/>
    </source>
</evidence>
<organism evidence="8 9">
    <name type="scientific">Flagellimonas hadalis</name>
    <dbReference type="NCBI Taxonomy" id="2597517"/>
    <lineage>
        <taxon>Bacteria</taxon>
        <taxon>Pseudomonadati</taxon>
        <taxon>Bacteroidota</taxon>
        <taxon>Flavobacteriia</taxon>
        <taxon>Flavobacteriales</taxon>
        <taxon>Flavobacteriaceae</taxon>
        <taxon>Flagellimonas</taxon>
    </lineage>
</organism>
<dbReference type="CDD" id="cd03014">
    <property type="entry name" value="PRX_Atyp2cys"/>
    <property type="match status" value="1"/>
</dbReference>
<evidence type="ECO:0000313" key="8">
    <source>
        <dbReference type="EMBL" id="KAB5491853.1"/>
    </source>
</evidence>
<feature type="domain" description="Thioredoxin" evidence="7">
    <location>
        <begin position="18"/>
        <end position="167"/>
    </location>
</feature>
<evidence type="ECO:0000256" key="3">
    <source>
        <dbReference type="ARBA" id="ARBA00023002"/>
    </source>
</evidence>